<evidence type="ECO:0000256" key="2">
    <source>
        <dbReference type="SAM" id="MobiDB-lite"/>
    </source>
</evidence>
<dbReference type="STRING" id="623744.A0A553Q4X4"/>
<comment type="caution">
    <text evidence="4">The sequence shown here is derived from an EMBL/GenBank/DDBJ whole genome shotgun (WGS) entry which is preliminary data.</text>
</comment>
<keyword evidence="5" id="KW-1185">Reference proteome</keyword>
<reference evidence="4 5" key="1">
    <citation type="journal article" date="2019" name="Sci. Data">
        <title>Hybrid genome assembly and annotation of Danionella translucida.</title>
        <authorList>
            <person name="Kadobianskyi M."/>
            <person name="Schulze L."/>
            <person name="Schuelke M."/>
            <person name="Judkewitz B."/>
        </authorList>
    </citation>
    <scope>NUCLEOTIDE SEQUENCE [LARGE SCALE GENOMIC DNA]</scope>
    <source>
        <strain evidence="4 5">Bolton</strain>
    </source>
</reference>
<gene>
    <name evidence="4" type="ORF">DNTS_016180</name>
</gene>
<feature type="region of interest" description="Disordered" evidence="2">
    <location>
        <begin position="399"/>
        <end position="419"/>
    </location>
</feature>
<proteinExistence type="predicted"/>
<dbReference type="Proteomes" id="UP000316079">
    <property type="component" value="Unassembled WGS sequence"/>
</dbReference>
<dbReference type="SMART" id="SM00513">
    <property type="entry name" value="SAP"/>
    <property type="match status" value="1"/>
</dbReference>
<feature type="compositionally biased region" description="Low complexity" evidence="2">
    <location>
        <begin position="464"/>
        <end position="487"/>
    </location>
</feature>
<organism evidence="4 5">
    <name type="scientific">Danionella cerebrum</name>
    <dbReference type="NCBI Taxonomy" id="2873325"/>
    <lineage>
        <taxon>Eukaryota</taxon>
        <taxon>Metazoa</taxon>
        <taxon>Chordata</taxon>
        <taxon>Craniata</taxon>
        <taxon>Vertebrata</taxon>
        <taxon>Euteleostomi</taxon>
        <taxon>Actinopterygii</taxon>
        <taxon>Neopterygii</taxon>
        <taxon>Teleostei</taxon>
        <taxon>Ostariophysi</taxon>
        <taxon>Cypriniformes</taxon>
        <taxon>Danionidae</taxon>
        <taxon>Danioninae</taxon>
        <taxon>Danionella</taxon>
    </lineage>
</organism>
<dbReference type="InterPro" id="IPR043451">
    <property type="entry name" value="Myocardin-like"/>
</dbReference>
<protein>
    <recommendedName>
        <fullName evidence="3">SAP domain-containing protein</fullName>
    </recommendedName>
</protein>
<evidence type="ECO:0000313" key="4">
    <source>
        <dbReference type="EMBL" id="TRY84990.1"/>
    </source>
</evidence>
<feature type="domain" description="SAP" evidence="3">
    <location>
        <begin position="112"/>
        <end position="146"/>
    </location>
</feature>
<dbReference type="OrthoDB" id="197676at2759"/>
<keyword evidence="1" id="KW-0175">Coiled coil</keyword>
<dbReference type="GO" id="GO:0045944">
    <property type="term" value="P:positive regulation of transcription by RNA polymerase II"/>
    <property type="evidence" value="ECO:0007669"/>
    <property type="project" value="TreeGrafter"/>
</dbReference>
<feature type="region of interest" description="Disordered" evidence="2">
    <location>
        <begin position="1"/>
        <end position="24"/>
    </location>
</feature>
<feature type="compositionally biased region" description="Low complexity" evidence="2">
    <location>
        <begin position="86"/>
        <end position="104"/>
    </location>
</feature>
<dbReference type="PROSITE" id="PS50800">
    <property type="entry name" value="SAP"/>
    <property type="match status" value="1"/>
</dbReference>
<feature type="compositionally biased region" description="Polar residues" evidence="2">
    <location>
        <begin position="76"/>
        <end position="85"/>
    </location>
</feature>
<evidence type="ECO:0000256" key="1">
    <source>
        <dbReference type="SAM" id="Coils"/>
    </source>
</evidence>
<dbReference type="GO" id="GO:0003713">
    <property type="term" value="F:transcription coactivator activity"/>
    <property type="evidence" value="ECO:0007669"/>
    <property type="project" value="TreeGrafter"/>
</dbReference>
<accession>A0A553Q4X4</accession>
<dbReference type="Gene3D" id="1.10.720.30">
    <property type="entry name" value="SAP domain"/>
    <property type="match status" value="1"/>
</dbReference>
<feature type="coiled-coil region" evidence="1">
    <location>
        <begin position="226"/>
        <end position="260"/>
    </location>
</feature>
<dbReference type="SUPFAM" id="SSF68906">
    <property type="entry name" value="SAP domain"/>
    <property type="match status" value="1"/>
</dbReference>
<feature type="region of interest" description="Disordered" evidence="2">
    <location>
        <begin position="437"/>
        <end position="508"/>
    </location>
</feature>
<dbReference type="InterPro" id="IPR003034">
    <property type="entry name" value="SAP_dom"/>
</dbReference>
<dbReference type="GO" id="GO:0005634">
    <property type="term" value="C:nucleus"/>
    <property type="evidence" value="ECO:0007669"/>
    <property type="project" value="TreeGrafter"/>
</dbReference>
<dbReference type="EMBL" id="SRMA01026331">
    <property type="protein sequence ID" value="TRY84990.1"/>
    <property type="molecule type" value="Genomic_DNA"/>
</dbReference>
<dbReference type="PANTHER" id="PTHR22793:SF12">
    <property type="entry name" value="MYOCARDIN-RELATED TRANSCRIPTION FACTOR, ISOFORM H"/>
    <property type="match status" value="1"/>
</dbReference>
<dbReference type="GO" id="GO:0051145">
    <property type="term" value="P:smooth muscle cell differentiation"/>
    <property type="evidence" value="ECO:0007669"/>
    <property type="project" value="TreeGrafter"/>
</dbReference>
<sequence>MTTTMMMMNMKEEGEEKEAEGGMDPAHARLLQQQQIFLQLQILRDQKSRQTPLQRHALPPSVQSHAALQTSFSYQPVNQQAPGRQSSGSPANASSSSSAPGKNSFRTLPRNLEELKVSELRQHLRIRGLPVSGTKTSLIDRLRPFIDSTGVSPHEANANLSVSGFPSSLHPFCSSGSISPASSDLSVGGSLADSFSDGALPSPPFGHHCFKASVEEISNLEKDRLLLEKQKLIEELRWRLQQEQRQVEQLRSQLHGAKHTVPAFFCSAAVKQEPVSNCDARHLPEPEQMSLCHPHCAQEPLCVPPFLTPHCSPEVSPVSKCSISPASPSQIGQMRNSLHLSESREQRSCSFASEEGSIQPLYCSPPDHSRSPRAAARSKLKALHSPQMEELLEELIHSGGSTGSRFPRSGSHLYGNSPLEPLLIKNQSHLDFQQKTMLETGGTGSGPGLGSASEMGSGSGPGLGSEASLGSGSGSLMELGSQSGLGSDFRSGSHSGSEKGIGSGLCSGSESVSGLESGSASGLVVSVRCPESLCLGMSIPEAPWESMEWLDLPPLGFQNPSAAQSGSGFYSPEFLDVSEISLNSAMELPLEHW</sequence>
<feature type="region of interest" description="Disordered" evidence="2">
    <location>
        <begin position="76"/>
        <end position="107"/>
    </location>
</feature>
<dbReference type="InterPro" id="IPR036361">
    <property type="entry name" value="SAP_dom_sf"/>
</dbReference>
<evidence type="ECO:0000313" key="5">
    <source>
        <dbReference type="Proteomes" id="UP000316079"/>
    </source>
</evidence>
<dbReference type="AlphaFoldDB" id="A0A553Q4X4"/>
<name>A0A553Q4X4_9TELE</name>
<evidence type="ECO:0000259" key="3">
    <source>
        <dbReference type="PROSITE" id="PS50800"/>
    </source>
</evidence>
<dbReference type="PANTHER" id="PTHR22793">
    <property type="entry name" value="MYOCARDIN-RELATED TRANSCRIPTION FACTOR-RELATED"/>
    <property type="match status" value="1"/>
</dbReference>
<feature type="region of interest" description="Disordered" evidence="2">
    <location>
        <begin position="360"/>
        <end position="381"/>
    </location>
</feature>
<dbReference type="Pfam" id="PF02037">
    <property type="entry name" value="SAP"/>
    <property type="match status" value="1"/>
</dbReference>